<dbReference type="KEGG" id="amon:H9L24_18785"/>
<sequence>MLDRGQHQGASLLHDAPSTELRLAAVASVPSALGLETLWQICAHLQRLGYPVVVLDGSTPETDAAPGLEQLLSQEPWDEAPGPDWHSGTSSLAVLPAALGLRRLAAQAEAGVPAPLATLHPHFRAYALAVLHAPAEWLAPLLPAHGTLPLVMAAPGTTGTQQTYLQIKHLALHAGLPCLVAAIARGRESTQARRARAQIATLQRCAEEHLGLAPLSLVVDAENPQDLQRLALQLLENAGTIADATVLPLYPGATAAPAHFVRSH</sequence>
<accession>A0A7H0HEG8</accession>
<reference evidence="1 2" key="1">
    <citation type="submission" date="2020-08" db="EMBL/GenBank/DDBJ databases">
        <title>Genome sequence of Acidovorax monticola KACC 19171T.</title>
        <authorList>
            <person name="Hyun D.-W."/>
            <person name="Bae J.-W."/>
        </authorList>
    </citation>
    <scope>NUCLEOTIDE SEQUENCE [LARGE SCALE GENOMIC DNA]</scope>
    <source>
        <strain evidence="1 2">KACC 19171</strain>
    </source>
</reference>
<dbReference type="RefSeq" id="WP_187735919.1">
    <property type="nucleotide sequence ID" value="NZ_CP060790.1"/>
</dbReference>
<evidence type="ECO:0000313" key="1">
    <source>
        <dbReference type="EMBL" id="QNP58934.1"/>
    </source>
</evidence>
<gene>
    <name evidence="1" type="ORF">H9L24_18785</name>
</gene>
<proteinExistence type="predicted"/>
<organism evidence="1 2">
    <name type="scientific">Paenacidovorax monticola</name>
    <dbReference type="NCBI Taxonomy" id="1926868"/>
    <lineage>
        <taxon>Bacteria</taxon>
        <taxon>Pseudomonadati</taxon>
        <taxon>Pseudomonadota</taxon>
        <taxon>Betaproteobacteria</taxon>
        <taxon>Burkholderiales</taxon>
        <taxon>Comamonadaceae</taxon>
        <taxon>Paenacidovorax</taxon>
    </lineage>
</organism>
<dbReference type="Proteomes" id="UP000516057">
    <property type="component" value="Chromosome"/>
</dbReference>
<name>A0A7H0HEG8_9BURK</name>
<protein>
    <submittedName>
        <fullName evidence="1">Uncharacterized protein</fullName>
    </submittedName>
</protein>
<dbReference type="EMBL" id="CP060790">
    <property type="protein sequence ID" value="QNP58934.1"/>
    <property type="molecule type" value="Genomic_DNA"/>
</dbReference>
<keyword evidence="2" id="KW-1185">Reference proteome</keyword>
<evidence type="ECO:0000313" key="2">
    <source>
        <dbReference type="Proteomes" id="UP000516057"/>
    </source>
</evidence>
<dbReference type="AlphaFoldDB" id="A0A7H0HEG8"/>